<evidence type="ECO:0000313" key="3">
    <source>
        <dbReference type="Proteomes" id="UP000593571"/>
    </source>
</evidence>
<keyword evidence="3" id="KW-1185">Reference proteome</keyword>
<proteinExistence type="predicted"/>
<dbReference type="Proteomes" id="UP000593571">
    <property type="component" value="Unassembled WGS sequence"/>
</dbReference>
<protein>
    <submittedName>
        <fullName evidence="2">Uncharacterized protein</fullName>
    </submittedName>
</protein>
<feature type="transmembrane region" description="Helical" evidence="1">
    <location>
        <begin position="69"/>
        <end position="96"/>
    </location>
</feature>
<organism evidence="2 3">
    <name type="scientific">Rousettus aegyptiacus</name>
    <name type="common">Egyptian fruit bat</name>
    <name type="synonym">Pteropus aegyptiacus</name>
    <dbReference type="NCBI Taxonomy" id="9407"/>
    <lineage>
        <taxon>Eukaryota</taxon>
        <taxon>Metazoa</taxon>
        <taxon>Chordata</taxon>
        <taxon>Craniata</taxon>
        <taxon>Vertebrata</taxon>
        <taxon>Euteleostomi</taxon>
        <taxon>Mammalia</taxon>
        <taxon>Eutheria</taxon>
        <taxon>Laurasiatheria</taxon>
        <taxon>Chiroptera</taxon>
        <taxon>Yinpterochiroptera</taxon>
        <taxon>Pteropodoidea</taxon>
        <taxon>Pteropodidae</taxon>
        <taxon>Rousettinae</taxon>
        <taxon>Rousettus</taxon>
    </lineage>
</organism>
<keyword evidence="1" id="KW-0472">Membrane</keyword>
<evidence type="ECO:0000256" key="1">
    <source>
        <dbReference type="SAM" id="Phobius"/>
    </source>
</evidence>
<reference evidence="2 3" key="1">
    <citation type="journal article" date="2020" name="Nature">
        <title>Six reference-quality genomes reveal evolution of bat adaptations.</title>
        <authorList>
            <person name="Jebb D."/>
            <person name="Huang Z."/>
            <person name="Pippel M."/>
            <person name="Hughes G.M."/>
            <person name="Lavrichenko K."/>
            <person name="Devanna P."/>
            <person name="Winkler S."/>
            <person name="Jermiin L.S."/>
            <person name="Skirmuntt E.C."/>
            <person name="Katzourakis A."/>
            <person name="Burkitt-Gray L."/>
            <person name="Ray D.A."/>
            <person name="Sullivan K.A.M."/>
            <person name="Roscito J.G."/>
            <person name="Kirilenko B.M."/>
            <person name="Davalos L.M."/>
            <person name="Corthals A.P."/>
            <person name="Power M.L."/>
            <person name="Jones G."/>
            <person name="Ransome R.D."/>
            <person name="Dechmann D.K.N."/>
            <person name="Locatelli A.G."/>
            <person name="Puechmaille S.J."/>
            <person name="Fedrigo O."/>
            <person name="Jarvis E.D."/>
            <person name="Hiller M."/>
            <person name="Vernes S.C."/>
            <person name="Myers E.W."/>
            <person name="Teeling E.C."/>
        </authorList>
    </citation>
    <scope>NUCLEOTIDE SEQUENCE [LARGE SCALE GENOMIC DNA]</scope>
    <source>
        <strain evidence="2">MRouAeg1</strain>
        <tissue evidence="2">Muscle</tissue>
    </source>
</reference>
<feature type="transmembrane region" description="Helical" evidence="1">
    <location>
        <begin position="27"/>
        <end position="57"/>
    </location>
</feature>
<gene>
    <name evidence="2" type="ORF">HJG63_010990</name>
</gene>
<name>A0A7J8HR98_ROUAE</name>
<comment type="caution">
    <text evidence="2">The sequence shown here is derived from an EMBL/GenBank/DDBJ whole genome shotgun (WGS) entry which is preliminary data.</text>
</comment>
<evidence type="ECO:0000313" key="2">
    <source>
        <dbReference type="EMBL" id="KAF6474857.1"/>
    </source>
</evidence>
<keyword evidence="1" id="KW-0812">Transmembrane</keyword>
<dbReference type="AlphaFoldDB" id="A0A7J8HR98"/>
<accession>A0A7J8HR98</accession>
<keyword evidence="1" id="KW-1133">Transmembrane helix</keyword>
<feature type="transmembrane region" description="Helical" evidence="1">
    <location>
        <begin position="102"/>
        <end position="125"/>
    </location>
</feature>
<sequence>MFSATFSSRSLIQSSASFTLQVNPSSVLLILVIKVFISNWFFFMVSMSLFMLTIFLLKFSQHSSTLPLSLLSIIITSVLNSVSGSLLASISLVLFLDFQLFHLGHVSFLILTAILCLFLCIRYICYVSQSCHGDLT</sequence>
<dbReference type="EMBL" id="JACASE010000004">
    <property type="protein sequence ID" value="KAF6474857.1"/>
    <property type="molecule type" value="Genomic_DNA"/>
</dbReference>